<dbReference type="RefSeq" id="WP_099154651.1">
    <property type="nucleotide sequence ID" value="NZ_PDUD01000047.1"/>
</dbReference>
<evidence type="ECO:0000313" key="2">
    <source>
        <dbReference type="Proteomes" id="UP000223913"/>
    </source>
</evidence>
<proteinExistence type="predicted"/>
<sequence>MIKIALRTGHYEKAYLAGISRFHFTSFLDLVWEIFEVQLPEIFNREVLWEILLEDMREQQLDIPGGMRPSEFRELFNYYLSTYSPDLRRDFDPEKFTYLLLACVHNGRIIPVLDERVVDDLRAPLTLSEDSVLSFVDRKKINTITFSIL</sequence>
<dbReference type="AlphaFoldDB" id="A0A2D0N0C7"/>
<protein>
    <submittedName>
        <fullName evidence="1">Uncharacterized protein</fullName>
    </submittedName>
</protein>
<reference evidence="1 2" key="1">
    <citation type="submission" date="2017-10" db="EMBL/GenBank/DDBJ databases">
        <title>The draft genome sequence of Lewinella nigricans NBRC 102662.</title>
        <authorList>
            <person name="Wang K."/>
        </authorList>
    </citation>
    <scope>NUCLEOTIDE SEQUENCE [LARGE SCALE GENOMIC DNA]</scope>
    <source>
        <strain evidence="1 2">NBRC 102662</strain>
    </source>
</reference>
<comment type="caution">
    <text evidence="1">The sequence shown here is derived from an EMBL/GenBank/DDBJ whole genome shotgun (WGS) entry which is preliminary data.</text>
</comment>
<name>A0A2D0N0C7_FLAN2</name>
<evidence type="ECO:0000313" key="1">
    <source>
        <dbReference type="EMBL" id="PHN01917.1"/>
    </source>
</evidence>
<dbReference type="Proteomes" id="UP000223913">
    <property type="component" value="Unassembled WGS sequence"/>
</dbReference>
<organism evidence="1 2">
    <name type="scientific">Flavilitoribacter nigricans (strain ATCC 23147 / DSM 23189 / NBRC 102662 / NCIMB 1420 / SS-2)</name>
    <name type="common">Lewinella nigricans</name>
    <dbReference type="NCBI Taxonomy" id="1122177"/>
    <lineage>
        <taxon>Bacteria</taxon>
        <taxon>Pseudomonadati</taxon>
        <taxon>Bacteroidota</taxon>
        <taxon>Saprospiria</taxon>
        <taxon>Saprospirales</taxon>
        <taxon>Lewinellaceae</taxon>
        <taxon>Flavilitoribacter</taxon>
    </lineage>
</organism>
<dbReference type="EMBL" id="PDUD01000047">
    <property type="protein sequence ID" value="PHN01917.1"/>
    <property type="molecule type" value="Genomic_DNA"/>
</dbReference>
<accession>A0A2D0N0C7</accession>
<gene>
    <name evidence="1" type="ORF">CRP01_34560</name>
</gene>
<keyword evidence="2" id="KW-1185">Reference proteome</keyword>